<feature type="active site" description="Nucleophile" evidence="4">
    <location>
        <position position="38"/>
    </location>
</feature>
<keyword evidence="1 4" id="KW-0378">Hydrolase</keyword>
<dbReference type="InterPro" id="IPR050301">
    <property type="entry name" value="NTE"/>
</dbReference>
<evidence type="ECO:0000259" key="5">
    <source>
        <dbReference type="PROSITE" id="PS51635"/>
    </source>
</evidence>
<protein>
    <submittedName>
        <fullName evidence="6">Patatin-like phospholipase family protein</fullName>
    </submittedName>
</protein>
<dbReference type="Proteomes" id="UP000594749">
    <property type="component" value="Chromosome"/>
</dbReference>
<reference evidence="6 7" key="1">
    <citation type="submission" date="2020-10" db="EMBL/GenBank/DDBJ databases">
        <title>Campylobacter and Helicobacter PacBio genomes.</title>
        <authorList>
            <person name="Lane C."/>
        </authorList>
    </citation>
    <scope>NUCLEOTIDE SEQUENCE [LARGE SCALE GENOMIC DNA]</scope>
    <source>
        <strain evidence="6 7">2016D-0077</strain>
    </source>
</reference>
<dbReference type="Pfam" id="PF01734">
    <property type="entry name" value="Patatin"/>
    <property type="match status" value="1"/>
</dbReference>
<evidence type="ECO:0000256" key="2">
    <source>
        <dbReference type="ARBA" id="ARBA00022963"/>
    </source>
</evidence>
<keyword evidence="7" id="KW-1185">Reference proteome</keyword>
<dbReference type="Gene3D" id="3.40.1090.10">
    <property type="entry name" value="Cytosolic phospholipase A2 catalytic domain"/>
    <property type="match status" value="2"/>
</dbReference>
<accession>A0A7M1LE85</accession>
<evidence type="ECO:0000256" key="3">
    <source>
        <dbReference type="ARBA" id="ARBA00023098"/>
    </source>
</evidence>
<keyword evidence="3 4" id="KW-0443">Lipid metabolism</keyword>
<dbReference type="GO" id="GO:0016042">
    <property type="term" value="P:lipid catabolic process"/>
    <property type="evidence" value="ECO:0007669"/>
    <property type="project" value="UniProtKB-UniRule"/>
</dbReference>
<proteinExistence type="predicted"/>
<dbReference type="AlphaFoldDB" id="A0A7M1LE85"/>
<dbReference type="InterPro" id="IPR016035">
    <property type="entry name" value="Acyl_Trfase/lysoPLipase"/>
</dbReference>
<name>A0A7M1LE85_9BACT</name>
<sequence>MDISLALSGGASRGAFHLGVLDKFDELGVSIKAMSGASIGSFVAVAYASGLSPKDILNIIKSKEFKKLFALNFSFKSFVKVDESSDIIQNFTKFKRLEDLPTPVIISATDLKSNEVIYFESGDVVKIVLGSCAIVPMFKAIEYDKYQLVDGCFVDNLPAKPLAKFGYPIVAVDLQPLEQIEKVGILSSTRRALQIALTPSKKKLQKNTIYITDENLAKFSLFSFKKFDEMFEMGREAINNEILDKIREWKC</sequence>
<dbReference type="PANTHER" id="PTHR14226:SF78">
    <property type="entry name" value="SLR0060 PROTEIN"/>
    <property type="match status" value="1"/>
</dbReference>
<feature type="active site" description="Proton acceptor" evidence="4">
    <location>
        <position position="150"/>
    </location>
</feature>
<evidence type="ECO:0000313" key="7">
    <source>
        <dbReference type="Proteomes" id="UP000594749"/>
    </source>
</evidence>
<dbReference type="RefSeq" id="WP_025802896.1">
    <property type="nucleotide sequence ID" value="NZ_CP053842.1"/>
</dbReference>
<dbReference type="SUPFAM" id="SSF52151">
    <property type="entry name" value="FabD/lysophospholipase-like"/>
    <property type="match status" value="1"/>
</dbReference>
<dbReference type="PANTHER" id="PTHR14226">
    <property type="entry name" value="NEUROPATHY TARGET ESTERASE/SWISS CHEESE D.MELANOGASTER"/>
    <property type="match status" value="1"/>
</dbReference>
<keyword evidence="2 4" id="KW-0442">Lipid degradation</keyword>
<dbReference type="OrthoDB" id="5290098at2"/>
<dbReference type="EMBL" id="CP063078">
    <property type="protein sequence ID" value="QOQ86641.1"/>
    <property type="molecule type" value="Genomic_DNA"/>
</dbReference>
<evidence type="ECO:0000256" key="1">
    <source>
        <dbReference type="ARBA" id="ARBA00022801"/>
    </source>
</evidence>
<organism evidence="6 7">
    <name type="scientific">Campylobacter corcagiensis</name>
    <dbReference type="NCBI Taxonomy" id="1448857"/>
    <lineage>
        <taxon>Bacteria</taxon>
        <taxon>Pseudomonadati</taxon>
        <taxon>Campylobacterota</taxon>
        <taxon>Epsilonproteobacteria</taxon>
        <taxon>Campylobacterales</taxon>
        <taxon>Campylobacteraceae</taxon>
        <taxon>Campylobacter</taxon>
    </lineage>
</organism>
<gene>
    <name evidence="6" type="ORF">IMC76_05260</name>
</gene>
<feature type="short sequence motif" description="GXSXG" evidence="4">
    <location>
        <begin position="36"/>
        <end position="40"/>
    </location>
</feature>
<feature type="domain" description="PNPLA" evidence="5">
    <location>
        <begin position="5"/>
        <end position="163"/>
    </location>
</feature>
<dbReference type="GO" id="GO:0016787">
    <property type="term" value="F:hydrolase activity"/>
    <property type="evidence" value="ECO:0007669"/>
    <property type="project" value="UniProtKB-UniRule"/>
</dbReference>
<dbReference type="PROSITE" id="PS51635">
    <property type="entry name" value="PNPLA"/>
    <property type="match status" value="1"/>
</dbReference>
<comment type="caution">
    <text evidence="4">Lacks conserved residue(s) required for the propagation of feature annotation.</text>
</comment>
<evidence type="ECO:0000256" key="4">
    <source>
        <dbReference type="PROSITE-ProRule" id="PRU01161"/>
    </source>
</evidence>
<evidence type="ECO:0000313" key="6">
    <source>
        <dbReference type="EMBL" id="QOQ86641.1"/>
    </source>
</evidence>
<dbReference type="InterPro" id="IPR002641">
    <property type="entry name" value="PNPLA_dom"/>
</dbReference>